<protein>
    <submittedName>
        <fullName evidence="1">HEAT repeat domain-containing protein</fullName>
    </submittedName>
</protein>
<dbReference type="AlphaFoldDB" id="A0A3P3W5Z8"/>
<evidence type="ECO:0000313" key="1">
    <source>
        <dbReference type="EMBL" id="RRJ90542.1"/>
    </source>
</evidence>
<proteinExistence type="predicted"/>
<dbReference type="EMBL" id="RQVQ01000016">
    <property type="protein sequence ID" value="RRJ90542.1"/>
    <property type="molecule type" value="Genomic_DNA"/>
</dbReference>
<name>A0A3P3W5Z8_9FLAO</name>
<dbReference type="RefSeq" id="WP_125018951.1">
    <property type="nucleotide sequence ID" value="NZ_RQVQ01000016.1"/>
</dbReference>
<sequence length="213" mass="25476">MTNQLFIEINKFDNWAQSQFDLPQDDIGGEWECNYEKWDDIYKPFENFIATIDPKQLTNKQKNRLLYIIARDNESQYLSSILDDHFLTILTEQSISTGHKDDKWQLAVQLYKLTDKRKALKLLEILVNDENEYVNRRALMELAKLKSEKVEFYAEKFWFKNKYGQMEEYQKIAVLYSLKTINSKLLDRYIKLAKQSEYPYLEENAIKIATNKI</sequence>
<evidence type="ECO:0000313" key="2">
    <source>
        <dbReference type="Proteomes" id="UP000275719"/>
    </source>
</evidence>
<dbReference type="OrthoDB" id="8812152at2"/>
<accession>A0A3P3W5Z8</accession>
<organism evidence="1 2">
    <name type="scientific">Paenimyroides tangerinum</name>
    <dbReference type="NCBI Taxonomy" id="2488728"/>
    <lineage>
        <taxon>Bacteria</taxon>
        <taxon>Pseudomonadati</taxon>
        <taxon>Bacteroidota</taxon>
        <taxon>Flavobacteriia</taxon>
        <taxon>Flavobacteriales</taxon>
        <taxon>Flavobacteriaceae</taxon>
        <taxon>Paenimyroides</taxon>
    </lineage>
</organism>
<reference evidence="1 2" key="1">
    <citation type="submission" date="2018-11" db="EMBL/GenBank/DDBJ databases">
        <title>Flavobacterium sp. nov., YIM 102701-2 draft genome.</title>
        <authorList>
            <person name="Li G."/>
            <person name="Jiang Y."/>
        </authorList>
    </citation>
    <scope>NUCLEOTIDE SEQUENCE [LARGE SCALE GENOMIC DNA]</scope>
    <source>
        <strain evidence="1 2">YIM 102701-2</strain>
    </source>
</reference>
<gene>
    <name evidence="1" type="ORF">EG240_08395</name>
</gene>
<comment type="caution">
    <text evidence="1">The sequence shown here is derived from an EMBL/GenBank/DDBJ whole genome shotgun (WGS) entry which is preliminary data.</text>
</comment>
<dbReference type="Proteomes" id="UP000275719">
    <property type="component" value="Unassembled WGS sequence"/>
</dbReference>
<keyword evidence="2" id="KW-1185">Reference proteome</keyword>